<feature type="chain" id="PRO_5025336177" evidence="1">
    <location>
        <begin position="22"/>
        <end position="696"/>
    </location>
</feature>
<evidence type="ECO:0000313" key="4">
    <source>
        <dbReference type="EMBL" id="NDK54984.1"/>
    </source>
</evidence>
<dbReference type="InterPro" id="IPR050361">
    <property type="entry name" value="MPP/UQCRC_Complex"/>
</dbReference>
<feature type="domain" description="Peptidase M16 N-terminal" evidence="2">
    <location>
        <begin position="63"/>
        <end position="182"/>
    </location>
</feature>
<dbReference type="InterPro" id="IPR007863">
    <property type="entry name" value="Peptidase_M16_C"/>
</dbReference>
<evidence type="ECO:0000259" key="2">
    <source>
        <dbReference type="Pfam" id="PF00675"/>
    </source>
</evidence>
<dbReference type="EMBL" id="JAAEAA010000003">
    <property type="protein sequence ID" value="NDK54984.1"/>
    <property type="molecule type" value="Genomic_DNA"/>
</dbReference>
<dbReference type="SUPFAM" id="SSF63411">
    <property type="entry name" value="LuxS/MPP-like metallohydrolase"/>
    <property type="match status" value="2"/>
</dbReference>
<feature type="signal peptide" evidence="1">
    <location>
        <begin position="1"/>
        <end position="21"/>
    </location>
</feature>
<reference evidence="4 5" key="1">
    <citation type="submission" date="2020-01" db="EMBL/GenBank/DDBJ databases">
        <authorList>
            <person name="Kim M.K."/>
        </authorList>
    </citation>
    <scope>NUCLEOTIDE SEQUENCE [LARGE SCALE GENOMIC DNA]</scope>
    <source>
        <strain evidence="4 5">BT213</strain>
    </source>
</reference>
<dbReference type="GO" id="GO:0046872">
    <property type="term" value="F:metal ion binding"/>
    <property type="evidence" value="ECO:0007669"/>
    <property type="project" value="InterPro"/>
</dbReference>
<dbReference type="Proteomes" id="UP000478546">
    <property type="component" value="Unassembled WGS sequence"/>
</dbReference>
<organism evidence="4 5">
    <name type="scientific">Pontibacter fetidus</name>
    <dbReference type="NCBI Taxonomy" id="2700082"/>
    <lineage>
        <taxon>Bacteria</taxon>
        <taxon>Pseudomonadati</taxon>
        <taxon>Bacteroidota</taxon>
        <taxon>Cytophagia</taxon>
        <taxon>Cytophagales</taxon>
        <taxon>Hymenobacteraceae</taxon>
        <taxon>Pontibacter</taxon>
    </lineage>
</organism>
<accession>A0A6B2H7B0</accession>
<evidence type="ECO:0000313" key="5">
    <source>
        <dbReference type="Proteomes" id="UP000478546"/>
    </source>
</evidence>
<name>A0A6B2H7B0_9BACT</name>
<dbReference type="AlphaFoldDB" id="A0A6B2H7B0"/>
<dbReference type="Pfam" id="PF00675">
    <property type="entry name" value="Peptidase_M16"/>
    <property type="match status" value="1"/>
</dbReference>
<protein>
    <submittedName>
        <fullName evidence="4">Insulinase family protein</fullName>
    </submittedName>
</protein>
<dbReference type="Pfam" id="PF05193">
    <property type="entry name" value="Peptidase_M16_C"/>
    <property type="match status" value="1"/>
</dbReference>
<dbReference type="RefSeq" id="WP_162345030.1">
    <property type="nucleotide sequence ID" value="NZ_JAAEAA010000003.1"/>
</dbReference>
<dbReference type="Gene3D" id="2.50.20.10">
    <property type="entry name" value="Lipoprotein localisation LolA/LolB/LppX"/>
    <property type="match status" value="1"/>
</dbReference>
<gene>
    <name evidence="4" type="ORF">GWO68_03545</name>
</gene>
<evidence type="ECO:0000259" key="3">
    <source>
        <dbReference type="Pfam" id="PF05193"/>
    </source>
</evidence>
<dbReference type="Gene3D" id="3.30.830.10">
    <property type="entry name" value="Metalloenzyme, LuxS/M16 peptidase-like"/>
    <property type="match status" value="2"/>
</dbReference>
<keyword evidence="5" id="KW-1185">Reference proteome</keyword>
<dbReference type="InterPro" id="IPR011249">
    <property type="entry name" value="Metalloenz_LuxS/M16"/>
</dbReference>
<dbReference type="PANTHER" id="PTHR11851:SF224">
    <property type="entry name" value="PROCESSING PROTEASE"/>
    <property type="match status" value="1"/>
</dbReference>
<feature type="domain" description="Peptidase M16 C-terminal" evidence="3">
    <location>
        <begin position="198"/>
        <end position="375"/>
    </location>
</feature>
<proteinExistence type="predicted"/>
<dbReference type="PANTHER" id="PTHR11851">
    <property type="entry name" value="METALLOPROTEASE"/>
    <property type="match status" value="1"/>
</dbReference>
<evidence type="ECO:0000256" key="1">
    <source>
        <dbReference type="SAM" id="SignalP"/>
    </source>
</evidence>
<sequence>MIKKLYTTLALALALVSVAPAQTKQSPPAAGPAPKIELGKYEQITLKNGLKVYVVENHKQPVVSMSLVLDRDPILEGDKAGYVQAAGQMLRTGTTTRTKDQFDEQVDFIGANLSFNSTGFNASAMKKHLPTLLTLTTDALLNPKFTQEELDKVKKQMKANLASEKDNPDAIAGKIRNSLLYGKNHPYGEVMTEKTVDNITLADVQNYYTTYFKPNIGYLAVVGDITPKEAKKLLNKSLKNWKKGEVPTKTFALPAAPAKTQVVIVDRPSAVQSVLSFVNPADLKPGAPDAVAAQLMNAILGGGSSARLFLNLREDKGYTYGAYSSLSSDEILGRFNASANVRNAVTDSAATEFMKELTKIRNERVTDKELAYAKAYMTGNFARGLESPATVAIYAINTARYNLPKDYYANYLKQVEAVTVEDIQRMAQKYITPDNLYLVAVGNASDIAGKLKKFDLEDGKIAYYNAVGEKVERSAASATVPADVTAEKVLANYIKAIGGKANIDKVKDITITSNATIQGMPLVIKQQQKGTDKFVALVSMNNNPLQRVVINGSKGKMEAPMQGVNKEMSAEELAAQKLESDMFAQSRYDKLGVKTKVTGIEDVDGNEAYVVEATQANGQKTLHYFDKNTGLLLKDVKSMQSPQGVLTQTKNYSNYKEVSGIKVPHTVETSVGPQVIKAEVQSVEVNKGISDDTFKI</sequence>
<keyword evidence="1" id="KW-0732">Signal</keyword>
<dbReference type="InterPro" id="IPR011765">
    <property type="entry name" value="Pept_M16_N"/>
</dbReference>
<comment type="caution">
    <text evidence="4">The sequence shown here is derived from an EMBL/GenBank/DDBJ whole genome shotgun (WGS) entry which is preliminary data.</text>
</comment>